<reference evidence="5" key="1">
    <citation type="submission" date="2016-10" db="EMBL/GenBank/DDBJ databases">
        <authorList>
            <person name="Varghese N."/>
            <person name="Submissions S."/>
        </authorList>
    </citation>
    <scope>NUCLEOTIDE SEQUENCE [LARGE SCALE GENOMIC DNA]</scope>
    <source>
        <strain evidence="5">CGMCC 4.3516</strain>
    </source>
</reference>
<dbReference type="GO" id="GO:0016853">
    <property type="term" value="F:isomerase activity"/>
    <property type="evidence" value="ECO:0007669"/>
    <property type="project" value="UniProtKB-KW"/>
</dbReference>
<dbReference type="InterPro" id="IPR012341">
    <property type="entry name" value="6hp_glycosidase-like_sf"/>
</dbReference>
<keyword evidence="2" id="KW-0413">Isomerase</keyword>
<accession>A0A1G6R0T4</accession>
<dbReference type="EMBL" id="FNAD01000001">
    <property type="protein sequence ID" value="SDC98222.1"/>
    <property type="molecule type" value="Genomic_DNA"/>
</dbReference>
<dbReference type="InterPro" id="IPR010819">
    <property type="entry name" value="AGE/CE"/>
</dbReference>
<dbReference type="GO" id="GO:0005975">
    <property type="term" value="P:carbohydrate metabolic process"/>
    <property type="evidence" value="ECO:0007669"/>
    <property type="project" value="InterPro"/>
</dbReference>
<comment type="similarity">
    <text evidence="1">Belongs to the N-acylglucosamine 2-epimerase family.</text>
</comment>
<dbReference type="Pfam" id="PF07221">
    <property type="entry name" value="GlcNAc_2-epim"/>
    <property type="match status" value="1"/>
</dbReference>
<evidence type="ECO:0000256" key="1">
    <source>
        <dbReference type="ARBA" id="ARBA00008558"/>
    </source>
</evidence>
<dbReference type="Proteomes" id="UP000198949">
    <property type="component" value="Unassembled WGS sequence"/>
</dbReference>
<dbReference type="PANTHER" id="PTHR15108">
    <property type="entry name" value="N-ACYLGLUCOSAMINE-2-EPIMERASE"/>
    <property type="match status" value="1"/>
</dbReference>
<evidence type="ECO:0000256" key="2">
    <source>
        <dbReference type="ARBA" id="ARBA00023235"/>
    </source>
</evidence>
<evidence type="ECO:0000256" key="3">
    <source>
        <dbReference type="SAM" id="MobiDB-lite"/>
    </source>
</evidence>
<dbReference type="InterPro" id="IPR008928">
    <property type="entry name" value="6-hairpin_glycosidase_sf"/>
</dbReference>
<dbReference type="AlphaFoldDB" id="A0A1G6R0T4"/>
<dbReference type="Gene3D" id="1.50.10.10">
    <property type="match status" value="1"/>
</dbReference>
<evidence type="ECO:0000313" key="4">
    <source>
        <dbReference type="EMBL" id="SDC98222.1"/>
    </source>
</evidence>
<gene>
    <name evidence="4" type="ORF">SAMN05216270_101231</name>
</gene>
<protein>
    <submittedName>
        <fullName evidence="4">Mannose or cellobiose epimerase, N-acyl-D-glucosamine 2-epimerase family</fullName>
    </submittedName>
</protein>
<dbReference type="RefSeq" id="WP_091027306.1">
    <property type="nucleotide sequence ID" value="NZ_FNAD01000001.1"/>
</dbReference>
<dbReference type="STRING" id="58114.SAMN05216270_101231"/>
<feature type="compositionally biased region" description="Basic and acidic residues" evidence="3">
    <location>
        <begin position="232"/>
        <end position="248"/>
    </location>
</feature>
<name>A0A1G6R0T4_9ACTN</name>
<organism evidence="4 5">
    <name type="scientific">Glycomyces harbinensis</name>
    <dbReference type="NCBI Taxonomy" id="58114"/>
    <lineage>
        <taxon>Bacteria</taxon>
        <taxon>Bacillati</taxon>
        <taxon>Actinomycetota</taxon>
        <taxon>Actinomycetes</taxon>
        <taxon>Glycomycetales</taxon>
        <taxon>Glycomycetaceae</taxon>
        <taxon>Glycomyces</taxon>
    </lineage>
</organism>
<sequence length="425" mass="46312">MTPWPDSPHHHRWLDAECRRLLAFGAHLGLPRGGAAYLDETGEPDAAQGVRTWITARTAHVYALGTLLGIPGSAPIADAALAGLTGRLRDGGHGGWHHALLADGTPDRASGKSCYDHAFVLLAASSAVLAERPGAAALLEEASSVYLERFWDEKAGLPVDAWDAAFTRPEDYRGLNATMHSLEALLAAADAVSSRDPAAAAAWRERAGRIARFGADLADRYGGRLPEHFGPDWTPDLERNRDRPDDPFKPFGATPGHGLEWARLLLNTEAAQREAMLEPDESLLRAATLLFDTAVDDAWAADGADGFVYTVDWDGRPVVRQRMHWVAAEAIAAAAALHRRTGEQRFADRYAAWWDHAERHFIDREHGSWRHELDPDNTPAASVWPGKPDLYHAVQATLVPRLPLAPGIARALREDRLSTVLEGAA</sequence>
<evidence type="ECO:0000313" key="5">
    <source>
        <dbReference type="Proteomes" id="UP000198949"/>
    </source>
</evidence>
<proteinExistence type="inferred from homology"/>
<keyword evidence="5" id="KW-1185">Reference proteome</keyword>
<dbReference type="SUPFAM" id="SSF48208">
    <property type="entry name" value="Six-hairpin glycosidases"/>
    <property type="match status" value="1"/>
</dbReference>
<feature type="region of interest" description="Disordered" evidence="3">
    <location>
        <begin position="232"/>
        <end position="254"/>
    </location>
</feature>
<dbReference type="OrthoDB" id="9806359at2"/>